<gene>
    <name evidence="2" type="ORF">AOA14_06850</name>
</gene>
<organism evidence="2">
    <name type="scientific">Sphingopyxis terrae subsp. terrae NBRC 15098</name>
    <dbReference type="NCBI Taxonomy" id="1219058"/>
    <lineage>
        <taxon>Bacteria</taxon>
        <taxon>Pseudomonadati</taxon>
        <taxon>Pseudomonadota</taxon>
        <taxon>Alphaproteobacteria</taxon>
        <taxon>Sphingomonadales</taxon>
        <taxon>Sphingomonadaceae</taxon>
        <taxon>Sphingopyxis</taxon>
    </lineage>
</organism>
<feature type="transmembrane region" description="Helical" evidence="1">
    <location>
        <begin position="26"/>
        <end position="47"/>
    </location>
</feature>
<evidence type="ECO:0000313" key="2">
    <source>
        <dbReference type="EMBL" id="AMU94323.1"/>
    </source>
</evidence>
<keyword evidence="1" id="KW-0472">Membrane</keyword>
<proteinExistence type="predicted"/>
<protein>
    <recommendedName>
        <fullName evidence="3">Pilus assembly protein</fullName>
    </recommendedName>
</protein>
<dbReference type="EMBL" id="CP013342">
    <property type="protein sequence ID" value="AMU94323.1"/>
    <property type="molecule type" value="Genomic_DNA"/>
</dbReference>
<keyword evidence="1" id="KW-0812">Transmembrane</keyword>
<reference evidence="2" key="2">
    <citation type="journal article" date="2016" name="Genome Announc.">
        <title>Complete Genome Sequence of Sphingopyxis terrae Strain 203-1 (NBRC 111660), a Polyethylene Glycol Degrader.</title>
        <authorList>
            <person name="Ohtsubo Y."/>
            <person name="Nonoyama S."/>
            <person name="Nagata Y."/>
            <person name="Numata M."/>
            <person name="Tsuchikane K."/>
            <person name="Hosoyama A."/>
            <person name="Yamazoe A."/>
            <person name="Tsuda M."/>
            <person name="Fujita N."/>
            <person name="Kawai F."/>
        </authorList>
    </citation>
    <scope>NUCLEOTIDE SEQUENCE [LARGE SCALE GENOMIC DNA]</scope>
    <source>
        <strain evidence="2">203-1</strain>
    </source>
</reference>
<dbReference type="RefSeq" id="WP_062901232.1">
    <property type="nucleotide sequence ID" value="NZ_CP013342.1"/>
</dbReference>
<accession>A0A142VWX6</accession>
<reference evidence="2" key="1">
    <citation type="submission" date="2015-11" db="EMBL/GenBank/DDBJ databases">
        <authorList>
            <person name="Zhang Y."/>
            <person name="Guo Z."/>
        </authorList>
    </citation>
    <scope>NUCLEOTIDE SEQUENCE</scope>
    <source>
        <strain evidence="2">203-1</strain>
    </source>
</reference>
<dbReference type="STRING" id="1219058.AOA14_06850"/>
<sequence>MQLNRILAHARRRTARLVRFARDDKAVVLIETAFTMPLLVFLGFGGLEIANLTLANTRISQVALSAADNASRIAYGSDLSLPRVREVDINEVFAGVEEQSRGLDFKAHGRIILSSLERNSSGGQWIHWQRCYGNYPVNSAYGLQGTGKTGTAFKGMGKPGAEVTAATGTAVMFVEVTYQYQPLAFAAWLGPRVIRTTAAFNIREGRDLQGPAGGDGVYNPSPAATKMTCT</sequence>
<dbReference type="Proteomes" id="UP000076234">
    <property type="component" value="Chromosome"/>
</dbReference>
<evidence type="ECO:0008006" key="3">
    <source>
        <dbReference type="Google" id="ProtNLM"/>
    </source>
</evidence>
<keyword evidence="1" id="KW-1133">Transmembrane helix</keyword>
<dbReference type="KEGG" id="ster:AOA14_06850"/>
<name>A0A142VWX6_9SPHN</name>
<evidence type="ECO:0000256" key="1">
    <source>
        <dbReference type="SAM" id="Phobius"/>
    </source>
</evidence>
<dbReference type="AlphaFoldDB" id="A0A142VWX6"/>